<dbReference type="InterPro" id="IPR003107">
    <property type="entry name" value="HAT"/>
</dbReference>
<dbReference type="GO" id="GO:0071007">
    <property type="term" value="C:U2-type catalytic step 2 spliceosome"/>
    <property type="evidence" value="ECO:0007669"/>
    <property type="project" value="TreeGrafter"/>
</dbReference>
<evidence type="ECO:0000259" key="11">
    <source>
        <dbReference type="Pfam" id="PF23233"/>
    </source>
</evidence>
<accession>A0A4D9CYM6</accession>
<dbReference type="GO" id="GO:0071014">
    <property type="term" value="C:post-mRNA release spliceosomal complex"/>
    <property type="evidence" value="ECO:0007669"/>
    <property type="project" value="TreeGrafter"/>
</dbReference>
<comment type="subcellular location">
    <subcellularLocation>
        <location evidence="1">Nucleus</location>
    </subcellularLocation>
</comment>
<evidence type="ECO:0000256" key="6">
    <source>
        <dbReference type="ARBA" id="ARBA00023187"/>
    </source>
</evidence>
<dbReference type="SUPFAM" id="SSF48452">
    <property type="entry name" value="TPR-like"/>
    <property type="match status" value="2"/>
</dbReference>
<evidence type="ECO:0008006" key="14">
    <source>
        <dbReference type="Google" id="ProtNLM"/>
    </source>
</evidence>
<feature type="domain" description="Pre-mRNA-splicing factor Syf1-like N-terminal HAT-repeats" evidence="11">
    <location>
        <begin position="269"/>
        <end position="428"/>
    </location>
</feature>
<dbReference type="Proteomes" id="UP000355283">
    <property type="component" value="Unassembled WGS sequence"/>
</dbReference>
<keyword evidence="13" id="KW-1185">Reference proteome</keyword>
<dbReference type="InterPro" id="IPR011990">
    <property type="entry name" value="TPR-like_helical_dom_sf"/>
</dbReference>
<feature type="compositionally biased region" description="Acidic residues" evidence="9">
    <location>
        <begin position="662"/>
        <end position="676"/>
    </location>
</feature>
<feature type="region of interest" description="Disordered" evidence="9">
    <location>
        <begin position="631"/>
        <end position="676"/>
    </location>
</feature>
<comment type="function">
    <text evidence="8">Involved in pre-mRNA splicing and cell cycle progression. Required for the spliceosome assembly and initiation of the DNA replication.</text>
</comment>
<dbReference type="InterPro" id="IPR059164">
    <property type="entry name" value="HAT_PRP39_C"/>
</dbReference>
<evidence type="ECO:0000259" key="10">
    <source>
        <dbReference type="Pfam" id="PF23231"/>
    </source>
</evidence>
<dbReference type="EMBL" id="SDOX01000095">
    <property type="protein sequence ID" value="TFJ82713.1"/>
    <property type="molecule type" value="Genomic_DNA"/>
</dbReference>
<dbReference type="GO" id="GO:0071011">
    <property type="term" value="C:precatalytic spliceosome"/>
    <property type="evidence" value="ECO:0007669"/>
    <property type="project" value="TreeGrafter"/>
</dbReference>
<dbReference type="FunFam" id="1.25.40.10:FF:000072">
    <property type="entry name" value="Crooked neck-like protein 1"/>
    <property type="match status" value="1"/>
</dbReference>
<dbReference type="GO" id="GO:0000974">
    <property type="term" value="C:Prp19 complex"/>
    <property type="evidence" value="ECO:0007669"/>
    <property type="project" value="TreeGrafter"/>
</dbReference>
<keyword evidence="7" id="KW-0539">Nucleus</keyword>
<keyword evidence="3" id="KW-0507">mRNA processing</keyword>
<dbReference type="OrthoDB" id="541719at2759"/>
<comment type="similarity">
    <text evidence="2">Belongs to the crooked-neck family.</text>
</comment>
<evidence type="ECO:0000256" key="3">
    <source>
        <dbReference type="ARBA" id="ARBA00022664"/>
    </source>
</evidence>
<evidence type="ECO:0000313" key="12">
    <source>
        <dbReference type="EMBL" id="TFJ82713.1"/>
    </source>
</evidence>
<dbReference type="AlphaFoldDB" id="A0A4D9CYM6"/>
<keyword evidence="5" id="KW-0677">Repeat</keyword>
<dbReference type="Pfam" id="PF23241">
    <property type="entry name" value="HAT_PRP39_C"/>
    <property type="match status" value="1"/>
</dbReference>
<gene>
    <name evidence="12" type="ORF">NSK_005906</name>
</gene>
<comment type="caution">
    <text evidence="12">The sequence shown here is derived from an EMBL/GenBank/DDBJ whole genome shotgun (WGS) entry which is preliminary data.</text>
</comment>
<evidence type="ECO:0000256" key="1">
    <source>
        <dbReference type="ARBA" id="ARBA00004123"/>
    </source>
</evidence>
<keyword evidence="6" id="KW-0508">mRNA splicing</keyword>
<evidence type="ECO:0000256" key="5">
    <source>
        <dbReference type="ARBA" id="ARBA00022737"/>
    </source>
</evidence>
<dbReference type="InterPro" id="IPR045075">
    <property type="entry name" value="Syf1-like"/>
</dbReference>
<proteinExistence type="inferred from homology"/>
<dbReference type="PANTHER" id="PTHR11246:SF3">
    <property type="entry name" value="CROOKED NECK-LIKE PROTEIN 1"/>
    <property type="match status" value="1"/>
</dbReference>
<evidence type="ECO:0000313" key="13">
    <source>
        <dbReference type="Proteomes" id="UP000355283"/>
    </source>
</evidence>
<dbReference type="GO" id="GO:0000245">
    <property type="term" value="P:spliceosomal complex assembly"/>
    <property type="evidence" value="ECO:0007669"/>
    <property type="project" value="TreeGrafter"/>
</dbReference>
<dbReference type="InterPro" id="IPR055433">
    <property type="entry name" value="HAT_Syf1-like_N"/>
</dbReference>
<dbReference type="Gene3D" id="1.25.40.10">
    <property type="entry name" value="Tetratricopeptide repeat domain"/>
    <property type="match status" value="3"/>
</dbReference>
<feature type="domain" description="Pre-mRNA-splicing factor Syf1/CRNKL1-like C-terminal HAT-repeats" evidence="10">
    <location>
        <begin position="177"/>
        <end position="266"/>
    </location>
</feature>
<protein>
    <recommendedName>
        <fullName evidence="14">Suppressor of forked domain-containing protein</fullName>
    </recommendedName>
</protein>
<evidence type="ECO:0000256" key="7">
    <source>
        <dbReference type="ARBA" id="ARBA00023242"/>
    </source>
</evidence>
<sequence>MSRKVLVKNRAPAAIQITAEQILREANDRVVQEDKAPRVHITDPEELREYRVMKRKEFEDQIRRQRMFLGTYMKYAAWEESQHEFERARSVYERCLDVDYRNTTTWLKYADMEMKHKFINHARNVWDRAVTLHPRVDQLWYKYSYMEEMLGNITAGAYVVCHPTMRAFLKYAKWEERNQFQPALARVVYERALQELPEAEKGERLYVAFARFEERQKEYERSRVIYKYALDNLPREKIPELYQQFVAFEKKHGDRAAIEDVVVSKRRGQYEEALSADPLDYDVWFDYARLEEGQGELSAVREVYERAIANLPPVPEKRFWRRYIYLWINYALFEELQAGEVERAREVYKACLRVIPHKVFTFAKIWVLAAHLEVRCKDLGAARKLMGQAIGRCPEKESLFKAYIQLELQLGEVERCRTLYAKYLEAWPSSCQAWMDMAGLEIGVGERERGRAVLELAINQPALDMPERLWKYYIDFEIEGEDGWEDGGEEGREVGREEGRVRALYERLLERTKHVKVWISYATYEGGREGGMEGARAVFERGYAHLKAQELKEERLLLLEAWRALEKEQGDRASLAAVEAKVPQRLKKKRMVVGEDGREEGWEEYYDYAFPDDEVRPSGLAILQKAQAWKDALAKAKAGGPQQEGDAGTKEGGVGKRKREGEEGEEGEEEGEERGS</sequence>
<dbReference type="SMART" id="SM00386">
    <property type="entry name" value="HAT"/>
    <property type="match status" value="12"/>
</dbReference>
<name>A0A4D9CYM6_9STRA</name>
<evidence type="ECO:0000256" key="9">
    <source>
        <dbReference type="SAM" id="MobiDB-lite"/>
    </source>
</evidence>
<evidence type="ECO:0000256" key="4">
    <source>
        <dbReference type="ARBA" id="ARBA00022728"/>
    </source>
</evidence>
<keyword evidence="4" id="KW-0747">Spliceosome</keyword>
<organism evidence="12 13">
    <name type="scientific">Nannochloropsis salina CCMP1776</name>
    <dbReference type="NCBI Taxonomy" id="1027361"/>
    <lineage>
        <taxon>Eukaryota</taxon>
        <taxon>Sar</taxon>
        <taxon>Stramenopiles</taxon>
        <taxon>Ochrophyta</taxon>
        <taxon>Eustigmatophyceae</taxon>
        <taxon>Eustigmatales</taxon>
        <taxon>Monodopsidaceae</taxon>
        <taxon>Microchloropsis</taxon>
        <taxon>Microchloropsis salina</taxon>
    </lineage>
</organism>
<evidence type="ECO:0000256" key="8">
    <source>
        <dbReference type="ARBA" id="ARBA00037040"/>
    </source>
</evidence>
<reference evidence="12 13" key="1">
    <citation type="submission" date="2019-01" db="EMBL/GenBank/DDBJ databases">
        <title>Nuclear Genome Assembly of the Microalgal Biofuel strain Nannochloropsis salina CCMP1776.</title>
        <authorList>
            <person name="Hovde B."/>
        </authorList>
    </citation>
    <scope>NUCLEOTIDE SEQUENCE [LARGE SCALE GENOMIC DNA]</scope>
    <source>
        <strain evidence="12 13">CCMP1776</strain>
    </source>
</reference>
<dbReference type="InterPro" id="IPR055430">
    <property type="entry name" value="HAT_Syf1_CNRKL1_C"/>
</dbReference>
<dbReference type="PANTHER" id="PTHR11246">
    <property type="entry name" value="PRE-MRNA SPLICING FACTOR"/>
    <property type="match status" value="1"/>
</dbReference>
<dbReference type="Pfam" id="PF23231">
    <property type="entry name" value="HAT_Syf1_CNRKL1_C"/>
    <property type="match status" value="1"/>
</dbReference>
<dbReference type="Pfam" id="PF23233">
    <property type="entry name" value="HAT_Syf1_CNRKL1_N"/>
    <property type="match status" value="1"/>
</dbReference>
<evidence type="ECO:0000256" key="2">
    <source>
        <dbReference type="ARBA" id="ARBA00008644"/>
    </source>
</evidence>